<name>A0A1H2VRE0_THIRO</name>
<dbReference type="Gene3D" id="3.90.1580.10">
    <property type="entry name" value="paralog of FGE (formylglycine-generating enzyme)"/>
    <property type="match status" value="1"/>
</dbReference>
<feature type="region of interest" description="Disordered" evidence="1">
    <location>
        <begin position="85"/>
        <end position="116"/>
    </location>
</feature>
<keyword evidence="4" id="KW-1185">Reference proteome</keyword>
<dbReference type="InterPro" id="IPR005532">
    <property type="entry name" value="SUMF_dom"/>
</dbReference>
<dbReference type="PANTHER" id="PTHR23150">
    <property type="entry name" value="SULFATASE MODIFYING FACTOR 1, 2"/>
    <property type="match status" value="1"/>
</dbReference>
<dbReference type="EMBL" id="FNNZ01000007">
    <property type="protein sequence ID" value="SDW70851.1"/>
    <property type="molecule type" value="Genomic_DNA"/>
</dbReference>
<dbReference type="InterPro" id="IPR016187">
    <property type="entry name" value="CTDL_fold"/>
</dbReference>
<evidence type="ECO:0000256" key="1">
    <source>
        <dbReference type="SAM" id="MobiDB-lite"/>
    </source>
</evidence>
<feature type="domain" description="Sulfatase-modifying factor enzyme-like" evidence="2">
    <location>
        <begin position="133"/>
        <end position="356"/>
    </location>
</feature>
<dbReference type="Proteomes" id="UP000198816">
    <property type="component" value="Unassembled WGS sequence"/>
</dbReference>
<evidence type="ECO:0000313" key="3">
    <source>
        <dbReference type="EMBL" id="SDW70851.1"/>
    </source>
</evidence>
<sequence>MSSASKNPIALALAVILCAVGFQVDPLLAETAATPKAGGDLAFWEELAFWETIKDSKDPSEFEAYLAAYPDGRFARLAEIRIRSLNGRPPGDTENATIPPEPTRNAEANTDDRPTDVVTTTAQGTFRDCDLCPLMVAVPAGTFIMGSDRHRPDEKPEHAVTFAEPFAIGVYEVTLAEWDACLREGGCWFSPEEGAGSELPVGNVSWDDAQAYTAWLSNKTGQSYRLPSEAEWEYAAGGGSTTAFWWGDDAGTGNANCSDCGTRRDASGPSPAGSFAPNPFGLHDVHGNLWEWTMDCVNRSYEGAPADGSAWLRGDCVARMLRGGSWNLESEYMRTTRRNHYDRDVRYYLHGFRVARSLP</sequence>
<dbReference type="PANTHER" id="PTHR23150:SF35">
    <property type="entry name" value="BLL6746 PROTEIN"/>
    <property type="match status" value="1"/>
</dbReference>
<proteinExistence type="predicted"/>
<evidence type="ECO:0000313" key="4">
    <source>
        <dbReference type="Proteomes" id="UP000198816"/>
    </source>
</evidence>
<dbReference type="STRING" id="1058.SAMN05421783_107135"/>
<reference evidence="4" key="1">
    <citation type="submission" date="2016-10" db="EMBL/GenBank/DDBJ databases">
        <authorList>
            <person name="Varghese N."/>
            <person name="Submissions S."/>
        </authorList>
    </citation>
    <scope>NUCLEOTIDE SEQUENCE [LARGE SCALE GENOMIC DNA]</scope>
    <source>
        <strain evidence="4">DSM 217</strain>
    </source>
</reference>
<dbReference type="OrthoDB" id="9768004at2"/>
<gene>
    <name evidence="3" type="ORF">SAMN05421783_107135</name>
</gene>
<dbReference type="RefSeq" id="WP_093030674.1">
    <property type="nucleotide sequence ID" value="NZ_FNNZ01000007.1"/>
</dbReference>
<dbReference type="GO" id="GO:0120147">
    <property type="term" value="F:formylglycine-generating oxidase activity"/>
    <property type="evidence" value="ECO:0007669"/>
    <property type="project" value="TreeGrafter"/>
</dbReference>
<evidence type="ECO:0000259" key="2">
    <source>
        <dbReference type="Pfam" id="PF03781"/>
    </source>
</evidence>
<dbReference type="Pfam" id="PF03781">
    <property type="entry name" value="FGE-sulfatase"/>
    <property type="match status" value="1"/>
</dbReference>
<organism evidence="3 4">
    <name type="scientific">Thiocapsa roseopersicina</name>
    <dbReference type="NCBI Taxonomy" id="1058"/>
    <lineage>
        <taxon>Bacteria</taxon>
        <taxon>Pseudomonadati</taxon>
        <taxon>Pseudomonadota</taxon>
        <taxon>Gammaproteobacteria</taxon>
        <taxon>Chromatiales</taxon>
        <taxon>Chromatiaceae</taxon>
        <taxon>Thiocapsa</taxon>
    </lineage>
</organism>
<dbReference type="InterPro" id="IPR042095">
    <property type="entry name" value="SUMF_sf"/>
</dbReference>
<accession>A0A1H2VRE0</accession>
<protein>
    <submittedName>
        <fullName evidence="3">Formylglycine-generating enzyme, required for sulfatase activity, contains SUMF1/FGE domain</fullName>
    </submittedName>
</protein>
<dbReference type="AlphaFoldDB" id="A0A1H2VRE0"/>
<dbReference type="InterPro" id="IPR051043">
    <property type="entry name" value="Sulfatase_Mod_Factor_Kinase"/>
</dbReference>
<dbReference type="SUPFAM" id="SSF56436">
    <property type="entry name" value="C-type lectin-like"/>
    <property type="match status" value="1"/>
</dbReference>